<dbReference type="InterPro" id="IPR009003">
    <property type="entry name" value="Peptidase_S1_PA"/>
</dbReference>
<dbReference type="RefSeq" id="WP_066421325.1">
    <property type="nucleotide sequence ID" value="NZ_CP018866.1"/>
</dbReference>
<dbReference type="KEGG" id="bcoh:BC6307_01035"/>
<dbReference type="InterPro" id="IPR001940">
    <property type="entry name" value="Peptidase_S1C"/>
</dbReference>
<dbReference type="GO" id="GO:0004252">
    <property type="term" value="F:serine-type endopeptidase activity"/>
    <property type="evidence" value="ECO:0007669"/>
    <property type="project" value="InterPro"/>
</dbReference>
<dbReference type="InterPro" id="IPR051201">
    <property type="entry name" value="Chloro_Bact_Ser_Proteases"/>
</dbReference>
<name>A0A223KKH9_9BACI</name>
<dbReference type="Proteomes" id="UP000215224">
    <property type="component" value="Chromosome"/>
</dbReference>
<keyword evidence="1 4" id="KW-0645">Protease</keyword>
<dbReference type="STRING" id="1314751.GCA_001591425_04745"/>
<sequence>MKKVWVLNAILSLLIVAAGVYAWSWVKNTLPKQLAAPSSLYIQAEETKKEEVNPQLKEIIYEAQKLVVKIEIADGSFGSGFLYNNQGDIITNAHVVANAKEVKVITVDSKELTGEVIGISVDTDIAVVRVLELEGTKPLRIANNQKAELGDEVIALGSPLGLQNTVTTGIVSGVGRSFHIEPFRYEDMYQISAPIAPGNSGGPLIDTRTGEVIGINSAVMEQGVIGFSIPINNVISLIRSWSETPMTSLPRVGVAVPGNNNGQSSSNEDIANYIAQYYFESINHRDYVTAYSLLGSELQSTLSYEEFRADFMNVLAVEINSTFTEMVDRNVNVTVLIQTQQRGDDGLTFTNYECNFVLGLENDQMKILSKDRKKID</sequence>
<evidence type="ECO:0000256" key="2">
    <source>
        <dbReference type="ARBA" id="ARBA00022801"/>
    </source>
</evidence>
<evidence type="ECO:0000256" key="1">
    <source>
        <dbReference type="ARBA" id="ARBA00022670"/>
    </source>
</evidence>
<dbReference type="Gene3D" id="2.40.10.120">
    <property type="match status" value="1"/>
</dbReference>
<evidence type="ECO:0000313" key="4">
    <source>
        <dbReference type="EMBL" id="AST89962.1"/>
    </source>
</evidence>
<dbReference type="EMBL" id="CP018866">
    <property type="protein sequence ID" value="AST89962.1"/>
    <property type="molecule type" value="Genomic_DNA"/>
</dbReference>
<dbReference type="PANTHER" id="PTHR43343">
    <property type="entry name" value="PEPTIDASE S12"/>
    <property type="match status" value="1"/>
</dbReference>
<dbReference type="AlphaFoldDB" id="A0A223KKH9"/>
<evidence type="ECO:0000256" key="3">
    <source>
        <dbReference type="ARBA" id="ARBA00022825"/>
    </source>
</evidence>
<evidence type="ECO:0000313" key="5">
    <source>
        <dbReference type="Proteomes" id="UP000215224"/>
    </source>
</evidence>
<keyword evidence="2" id="KW-0378">Hydrolase</keyword>
<proteinExistence type="predicted"/>
<dbReference type="PRINTS" id="PR00834">
    <property type="entry name" value="PROTEASES2C"/>
</dbReference>
<organism evidence="4 5">
    <name type="scientific">Sutcliffiella cohnii</name>
    <dbReference type="NCBI Taxonomy" id="33932"/>
    <lineage>
        <taxon>Bacteria</taxon>
        <taxon>Bacillati</taxon>
        <taxon>Bacillota</taxon>
        <taxon>Bacilli</taxon>
        <taxon>Bacillales</taxon>
        <taxon>Bacillaceae</taxon>
        <taxon>Sutcliffiella</taxon>
    </lineage>
</organism>
<keyword evidence="3" id="KW-0720">Serine protease</keyword>
<dbReference type="PANTHER" id="PTHR43343:SF3">
    <property type="entry name" value="PROTEASE DO-LIKE 8, CHLOROPLASTIC"/>
    <property type="match status" value="1"/>
</dbReference>
<reference evidence="4 5" key="1">
    <citation type="submission" date="2016-12" db="EMBL/GenBank/DDBJ databases">
        <title>The whole genome sequencing and assembly of Bacillus cohnii DSM 6307T strain.</title>
        <authorList>
            <person name="Lee Y.-J."/>
            <person name="Yi H."/>
            <person name="Bahn Y.-S."/>
            <person name="Kim J.F."/>
            <person name="Lee D.-W."/>
        </authorList>
    </citation>
    <scope>NUCLEOTIDE SEQUENCE [LARGE SCALE GENOMIC DNA]</scope>
    <source>
        <strain evidence="4 5">DSM 6307</strain>
    </source>
</reference>
<dbReference type="GO" id="GO:0006508">
    <property type="term" value="P:proteolysis"/>
    <property type="evidence" value="ECO:0007669"/>
    <property type="project" value="UniProtKB-KW"/>
</dbReference>
<keyword evidence="5" id="KW-1185">Reference proteome</keyword>
<accession>A0A223KKH9</accession>
<protein>
    <submittedName>
        <fullName evidence="4">Serine protease</fullName>
    </submittedName>
</protein>
<dbReference type="Pfam" id="PF13365">
    <property type="entry name" value="Trypsin_2"/>
    <property type="match status" value="1"/>
</dbReference>
<dbReference type="SUPFAM" id="SSF50494">
    <property type="entry name" value="Trypsin-like serine proteases"/>
    <property type="match status" value="1"/>
</dbReference>
<gene>
    <name evidence="4" type="ORF">BC6307_01035</name>
</gene>